<feature type="compositionally biased region" description="Polar residues" evidence="2">
    <location>
        <begin position="36"/>
        <end position="51"/>
    </location>
</feature>
<dbReference type="InterPro" id="IPR038522">
    <property type="entry name" value="T4/T6SS_DotU_sf"/>
</dbReference>
<dbReference type="InterPro" id="IPR036737">
    <property type="entry name" value="OmpA-like_sf"/>
</dbReference>
<evidence type="ECO:0000313" key="5">
    <source>
        <dbReference type="EMBL" id="MBC3766686.1"/>
    </source>
</evidence>
<dbReference type="Gene3D" id="1.25.40.590">
    <property type="entry name" value="Type IV / VI secretion system, DotU"/>
    <property type="match status" value="1"/>
</dbReference>
<evidence type="ECO:0000256" key="2">
    <source>
        <dbReference type="SAM" id="MobiDB-lite"/>
    </source>
</evidence>
<sequence>MSNDDLDRTVIMPSPGRRRSTETSQPAQAPSPDQQVTPQSAPASLSGQMDNTSHTIQTAGVASHNPLINAATVIFSLARQLRNTPQHQDVGGLHKHICGLMQQFEKNVINQGIAPDVAYEARYILCAYLDEIVLNTPWGHHSIWSHSGLLSTLHNDTTGGERFFQILARKSDAPAQNVPILELMYHCLSLGFQGKFAVQDNGRAALDQITQGVYHTLKPFQQEPGSELSEHWQPAADGRPTVAKLFPWWVVVAVIGGLLTLIYVAFFFALNDDSDAVFNDIGKLGREVPQMIQSRQTLDQPLVDPGLSSINLDSLFKTLNGTMANAISNGQLSIVQQAYGIKITVHNNGLFPSGSADMAASYRPLFDRLADVLTELPGPIVVSGHTDSQKIRTLRFPSNWHLSDERAKAIVRELVAAGVDNSKLVAQGKADTEPVASNETAQGRQQNRRIELFIRSY</sequence>
<dbReference type="EMBL" id="JACNEP010000009">
    <property type="protein sequence ID" value="MBC3766686.1"/>
    <property type="molecule type" value="Genomic_DNA"/>
</dbReference>
<gene>
    <name evidence="5" type="primary">tssL</name>
    <name evidence="5" type="ORF">H8B19_12420</name>
</gene>
<feature type="domain" description="OmpA-like" evidence="4">
    <location>
        <begin position="339"/>
        <end position="457"/>
    </location>
</feature>
<protein>
    <submittedName>
        <fullName evidence="5">Type VI secretion system protein TssL</fullName>
    </submittedName>
</protein>
<comment type="caution">
    <text evidence="5">The sequence shown here is derived from an EMBL/GenBank/DDBJ whole genome shotgun (WGS) entry which is preliminary data.</text>
</comment>
<dbReference type="RefSeq" id="WP_186507213.1">
    <property type="nucleotide sequence ID" value="NZ_JACNEP010000009.1"/>
</dbReference>
<dbReference type="PANTHER" id="PTHR38033:SF1">
    <property type="entry name" value="DOTU FAMILY TYPE IV_VI SECRETION SYSTEM PROTEIN"/>
    <property type="match status" value="1"/>
</dbReference>
<dbReference type="Gene3D" id="3.30.1330.60">
    <property type="entry name" value="OmpA-like domain"/>
    <property type="match status" value="1"/>
</dbReference>
<keyword evidence="3" id="KW-0812">Transmembrane</keyword>
<dbReference type="GO" id="GO:0016020">
    <property type="term" value="C:membrane"/>
    <property type="evidence" value="ECO:0007669"/>
    <property type="project" value="UniProtKB-UniRule"/>
</dbReference>
<dbReference type="NCBIfam" id="TIGR03350">
    <property type="entry name" value="type_VI_ompA"/>
    <property type="match status" value="1"/>
</dbReference>
<evidence type="ECO:0000256" key="1">
    <source>
        <dbReference type="PROSITE-ProRule" id="PRU00473"/>
    </source>
</evidence>
<reference evidence="5" key="2">
    <citation type="submission" date="2020-08" db="EMBL/GenBank/DDBJ databases">
        <authorList>
            <person name="Lai Q."/>
        </authorList>
    </citation>
    <scope>NUCLEOTIDE SEQUENCE</scope>
    <source>
        <strain evidence="5">S27-2</strain>
    </source>
</reference>
<name>A0A8J6M5R3_9ALTE</name>
<dbReference type="InterPro" id="IPR017733">
    <property type="entry name" value="OmpA-like_dom_proteobacteria"/>
</dbReference>
<dbReference type="PROSITE" id="PS51123">
    <property type="entry name" value="OMPA_2"/>
    <property type="match status" value="1"/>
</dbReference>
<dbReference type="CDD" id="cd07185">
    <property type="entry name" value="OmpA_C-like"/>
    <property type="match status" value="1"/>
</dbReference>
<dbReference type="AlphaFoldDB" id="A0A8J6M5R3"/>
<keyword evidence="3" id="KW-1133">Transmembrane helix</keyword>
<accession>A0A8J6M5R3</accession>
<dbReference type="PANTHER" id="PTHR38033">
    <property type="entry name" value="MEMBRANE PROTEIN-RELATED"/>
    <property type="match status" value="1"/>
</dbReference>
<dbReference type="Pfam" id="PF09850">
    <property type="entry name" value="DotU"/>
    <property type="match status" value="1"/>
</dbReference>
<dbReference type="Pfam" id="PF00691">
    <property type="entry name" value="OmpA"/>
    <property type="match status" value="1"/>
</dbReference>
<reference evidence="5" key="1">
    <citation type="journal article" date="2018" name="Int. J. Syst. Evol. Microbiol.">
        <title>Neptunicella marina gen. nov., sp. nov., isolated from surface seawater.</title>
        <authorList>
            <person name="Liu X."/>
            <person name="Lai Q."/>
            <person name="Du Y."/>
            <person name="Zhang X."/>
            <person name="Liu Z."/>
            <person name="Sun F."/>
            <person name="Shao Z."/>
        </authorList>
    </citation>
    <scope>NUCLEOTIDE SEQUENCE</scope>
    <source>
        <strain evidence="5">S27-2</strain>
    </source>
</reference>
<keyword evidence="6" id="KW-1185">Reference proteome</keyword>
<evidence type="ECO:0000259" key="4">
    <source>
        <dbReference type="PROSITE" id="PS51123"/>
    </source>
</evidence>
<feature type="region of interest" description="Disordered" evidence="2">
    <location>
        <begin position="1"/>
        <end position="51"/>
    </location>
</feature>
<dbReference type="InterPro" id="IPR017732">
    <property type="entry name" value="T4/T6SS_DotU"/>
</dbReference>
<proteinExistence type="predicted"/>
<organism evidence="5 6">
    <name type="scientific">Neptunicella marina</name>
    <dbReference type="NCBI Taxonomy" id="2125989"/>
    <lineage>
        <taxon>Bacteria</taxon>
        <taxon>Pseudomonadati</taxon>
        <taxon>Pseudomonadota</taxon>
        <taxon>Gammaproteobacteria</taxon>
        <taxon>Alteromonadales</taxon>
        <taxon>Alteromonadaceae</taxon>
        <taxon>Neptunicella</taxon>
    </lineage>
</organism>
<dbReference type="Proteomes" id="UP000601768">
    <property type="component" value="Unassembled WGS sequence"/>
</dbReference>
<dbReference type="InterPro" id="IPR006665">
    <property type="entry name" value="OmpA-like"/>
</dbReference>
<dbReference type="NCBIfam" id="TIGR03349">
    <property type="entry name" value="IV_VI_DotU"/>
    <property type="match status" value="1"/>
</dbReference>
<dbReference type="NCBIfam" id="NF038228">
    <property type="entry name" value="IcmH_DotU_IVB"/>
    <property type="match status" value="1"/>
</dbReference>
<evidence type="ECO:0000256" key="3">
    <source>
        <dbReference type="SAM" id="Phobius"/>
    </source>
</evidence>
<keyword evidence="1 3" id="KW-0472">Membrane</keyword>
<feature type="transmembrane region" description="Helical" evidence="3">
    <location>
        <begin position="246"/>
        <end position="270"/>
    </location>
</feature>
<evidence type="ECO:0000313" key="6">
    <source>
        <dbReference type="Proteomes" id="UP000601768"/>
    </source>
</evidence>
<dbReference type="SUPFAM" id="SSF103088">
    <property type="entry name" value="OmpA-like"/>
    <property type="match status" value="1"/>
</dbReference>
<feature type="compositionally biased region" description="Low complexity" evidence="2">
    <location>
        <begin position="24"/>
        <end position="35"/>
    </location>
</feature>